<proteinExistence type="predicted"/>
<keyword evidence="3" id="KW-1185">Reference proteome</keyword>
<feature type="compositionally biased region" description="Basic and acidic residues" evidence="1">
    <location>
        <begin position="1"/>
        <end position="10"/>
    </location>
</feature>
<reference evidence="2" key="1">
    <citation type="submission" date="2020-02" db="EMBL/GenBank/DDBJ databases">
        <authorList>
            <person name="Palmer J.M."/>
        </authorList>
    </citation>
    <scope>NUCLEOTIDE SEQUENCE</scope>
    <source>
        <strain evidence="2">EPUS1.4</strain>
        <tissue evidence="2">Thallus</tissue>
    </source>
</reference>
<gene>
    <name evidence="2" type="ORF">GJ744_003502</name>
</gene>
<evidence type="ECO:0000313" key="2">
    <source>
        <dbReference type="EMBL" id="KAF7511771.1"/>
    </source>
</evidence>
<feature type="compositionally biased region" description="Polar residues" evidence="1">
    <location>
        <begin position="14"/>
        <end position="24"/>
    </location>
</feature>
<evidence type="ECO:0000313" key="3">
    <source>
        <dbReference type="Proteomes" id="UP000606974"/>
    </source>
</evidence>
<dbReference type="Proteomes" id="UP000606974">
    <property type="component" value="Unassembled WGS sequence"/>
</dbReference>
<organism evidence="2 3">
    <name type="scientific">Endocarpon pusillum</name>
    <dbReference type="NCBI Taxonomy" id="364733"/>
    <lineage>
        <taxon>Eukaryota</taxon>
        <taxon>Fungi</taxon>
        <taxon>Dikarya</taxon>
        <taxon>Ascomycota</taxon>
        <taxon>Pezizomycotina</taxon>
        <taxon>Eurotiomycetes</taxon>
        <taxon>Chaetothyriomycetidae</taxon>
        <taxon>Verrucariales</taxon>
        <taxon>Verrucariaceae</taxon>
        <taxon>Endocarpon</taxon>
    </lineage>
</organism>
<name>A0A8H7ARC0_9EURO</name>
<accession>A0A8H7ARC0</accession>
<sequence length="60" mass="6753">MEKAKNHLVDDFDSSTPSASTRVTTPDLDQIPTTEKYAFAFDIDGVLIRRERSSLEPSRP</sequence>
<feature type="region of interest" description="Disordered" evidence="1">
    <location>
        <begin position="1"/>
        <end position="27"/>
    </location>
</feature>
<dbReference type="EMBL" id="JAACFV010000017">
    <property type="protein sequence ID" value="KAF7511771.1"/>
    <property type="molecule type" value="Genomic_DNA"/>
</dbReference>
<dbReference type="AlphaFoldDB" id="A0A8H7ARC0"/>
<evidence type="ECO:0000256" key="1">
    <source>
        <dbReference type="SAM" id="MobiDB-lite"/>
    </source>
</evidence>
<protein>
    <submittedName>
        <fullName evidence="2">Uncharacterized protein</fullName>
    </submittedName>
</protein>
<comment type="caution">
    <text evidence="2">The sequence shown here is derived from an EMBL/GenBank/DDBJ whole genome shotgun (WGS) entry which is preliminary data.</text>
</comment>